<dbReference type="InterPro" id="IPR017441">
    <property type="entry name" value="Protein_kinase_ATP_BS"/>
</dbReference>
<dbReference type="PROSITE" id="PS50011">
    <property type="entry name" value="PROTEIN_KINASE_DOM"/>
    <property type="match status" value="1"/>
</dbReference>
<evidence type="ECO:0000313" key="8">
    <source>
        <dbReference type="EMBL" id="CAD8048480.1"/>
    </source>
</evidence>
<proteinExistence type="predicted"/>
<dbReference type="GO" id="GO:0004713">
    <property type="term" value="F:protein tyrosine kinase activity"/>
    <property type="evidence" value="ECO:0007669"/>
    <property type="project" value="TreeGrafter"/>
</dbReference>
<protein>
    <recommendedName>
        <fullName evidence="7">Protein kinase domain-containing protein</fullName>
    </recommendedName>
</protein>
<comment type="caution">
    <text evidence="8">The sequence shown here is derived from an EMBL/GenBank/DDBJ whole genome shotgun (WGS) entry which is preliminary data.</text>
</comment>
<dbReference type="AlphaFoldDB" id="A0A8S1K103"/>
<evidence type="ECO:0000256" key="5">
    <source>
        <dbReference type="ARBA" id="ARBA00022840"/>
    </source>
</evidence>
<evidence type="ECO:0000256" key="4">
    <source>
        <dbReference type="ARBA" id="ARBA00022777"/>
    </source>
</evidence>
<sequence length="433" mass="50542">MYNLTLSFSQFGIQKTHFQLYDCQNESLKSKQLQRDKQPIHLVTIKIRQLLQFTEMISVIPRTLTQPNKAVYNDGLDNENYDLIVRLNDIIINQKAENKYIAKELLGVGTFGSVYRCVNNNSSFAIKIIKNINAYNLQAMKEIKLIRLLNKKMDHECIIKIIDYFLFKNHVCIVFPLLGFNLEELLSETKYQGLSLYMIKNILKQLISGLEFLHSLNWVHCDIKPENILFTDFKAKQIQIIDFGSASEVNVNLYYYIQSLYYRAPEIIIGYKKTCAIDMWSVGCVAAQLYLGYPLFQGTSSFDQLQKILGLISITNQELISNSPKCHEYFMNINQNYVLKNLKMYQNEFNLNLPEPGIQNITKIQELYLEFNKSSLRTIQEMATMEDFVDLLKKLLEFDPAERITASQCLQHPFLRDFQFNINDILKQDLQNQ</sequence>
<keyword evidence="5 6" id="KW-0067">ATP-binding</keyword>
<dbReference type="PANTHER" id="PTHR24058:SF17">
    <property type="entry name" value="HOMEODOMAIN INTERACTING PROTEIN KINASE, ISOFORM D"/>
    <property type="match status" value="1"/>
</dbReference>
<dbReference type="EMBL" id="CAJJDN010000003">
    <property type="protein sequence ID" value="CAD8048480.1"/>
    <property type="molecule type" value="Genomic_DNA"/>
</dbReference>
<dbReference type="PANTHER" id="PTHR24058">
    <property type="entry name" value="DUAL SPECIFICITY PROTEIN KINASE"/>
    <property type="match status" value="1"/>
</dbReference>
<dbReference type="PROSITE" id="PS00107">
    <property type="entry name" value="PROTEIN_KINASE_ATP"/>
    <property type="match status" value="1"/>
</dbReference>
<dbReference type="SMART" id="SM00220">
    <property type="entry name" value="S_TKc"/>
    <property type="match status" value="1"/>
</dbReference>
<name>A0A8S1K103_9CILI</name>
<evidence type="ECO:0000256" key="3">
    <source>
        <dbReference type="ARBA" id="ARBA00022741"/>
    </source>
</evidence>
<feature type="binding site" evidence="6">
    <location>
        <position position="127"/>
    </location>
    <ligand>
        <name>ATP</name>
        <dbReference type="ChEBI" id="CHEBI:30616"/>
    </ligand>
</feature>
<feature type="domain" description="Protein kinase" evidence="7">
    <location>
        <begin position="100"/>
        <end position="415"/>
    </location>
</feature>
<dbReference type="InterPro" id="IPR000719">
    <property type="entry name" value="Prot_kinase_dom"/>
</dbReference>
<gene>
    <name evidence="8" type="ORF">PSON_ATCC_30995.1.T0030237</name>
</gene>
<keyword evidence="2" id="KW-0808">Transferase</keyword>
<dbReference type="GO" id="GO:0004674">
    <property type="term" value="F:protein serine/threonine kinase activity"/>
    <property type="evidence" value="ECO:0007669"/>
    <property type="project" value="UniProtKB-KW"/>
</dbReference>
<accession>A0A8S1K103</accession>
<dbReference type="InterPro" id="IPR050494">
    <property type="entry name" value="Ser_Thr_dual-spec_kinase"/>
</dbReference>
<evidence type="ECO:0000259" key="7">
    <source>
        <dbReference type="PROSITE" id="PS50011"/>
    </source>
</evidence>
<dbReference type="GO" id="GO:0005737">
    <property type="term" value="C:cytoplasm"/>
    <property type="evidence" value="ECO:0007669"/>
    <property type="project" value="TreeGrafter"/>
</dbReference>
<dbReference type="CDD" id="cd14133">
    <property type="entry name" value="PKc_DYRK_like"/>
    <property type="match status" value="1"/>
</dbReference>
<evidence type="ECO:0000313" key="9">
    <source>
        <dbReference type="Proteomes" id="UP000692954"/>
    </source>
</evidence>
<dbReference type="Pfam" id="PF00069">
    <property type="entry name" value="Pkinase"/>
    <property type="match status" value="1"/>
</dbReference>
<organism evidence="8 9">
    <name type="scientific">Paramecium sonneborni</name>
    <dbReference type="NCBI Taxonomy" id="65129"/>
    <lineage>
        <taxon>Eukaryota</taxon>
        <taxon>Sar</taxon>
        <taxon>Alveolata</taxon>
        <taxon>Ciliophora</taxon>
        <taxon>Intramacronucleata</taxon>
        <taxon>Oligohymenophorea</taxon>
        <taxon>Peniculida</taxon>
        <taxon>Parameciidae</taxon>
        <taxon>Paramecium</taxon>
    </lineage>
</organism>
<dbReference type="OrthoDB" id="9332038at2759"/>
<dbReference type="GO" id="GO:0005524">
    <property type="term" value="F:ATP binding"/>
    <property type="evidence" value="ECO:0007669"/>
    <property type="project" value="UniProtKB-UniRule"/>
</dbReference>
<evidence type="ECO:0000256" key="1">
    <source>
        <dbReference type="ARBA" id="ARBA00022527"/>
    </source>
</evidence>
<evidence type="ECO:0000256" key="2">
    <source>
        <dbReference type="ARBA" id="ARBA00022679"/>
    </source>
</evidence>
<evidence type="ECO:0000256" key="6">
    <source>
        <dbReference type="PROSITE-ProRule" id="PRU10141"/>
    </source>
</evidence>
<keyword evidence="4" id="KW-0418">Kinase</keyword>
<keyword evidence="1" id="KW-0723">Serine/threonine-protein kinase</keyword>
<keyword evidence="3 6" id="KW-0547">Nucleotide-binding</keyword>
<reference evidence="8" key="1">
    <citation type="submission" date="2021-01" db="EMBL/GenBank/DDBJ databases">
        <authorList>
            <consortium name="Genoscope - CEA"/>
            <person name="William W."/>
        </authorList>
    </citation>
    <scope>NUCLEOTIDE SEQUENCE</scope>
</reference>
<dbReference type="Proteomes" id="UP000692954">
    <property type="component" value="Unassembled WGS sequence"/>
</dbReference>
<keyword evidence="9" id="KW-1185">Reference proteome</keyword>